<dbReference type="Proteomes" id="UP000504632">
    <property type="component" value="Chromosome 3"/>
</dbReference>
<feature type="compositionally biased region" description="Low complexity" evidence="5">
    <location>
        <begin position="389"/>
        <end position="401"/>
    </location>
</feature>
<feature type="region of interest" description="Disordered" evidence="5">
    <location>
        <begin position="467"/>
        <end position="509"/>
    </location>
</feature>
<evidence type="ECO:0000256" key="3">
    <source>
        <dbReference type="ARBA" id="ARBA00038122"/>
    </source>
</evidence>
<dbReference type="CTD" id="345079"/>
<evidence type="ECO:0000256" key="5">
    <source>
        <dbReference type="SAM" id="MobiDB-lite"/>
    </source>
</evidence>
<sequence length="774" mass="87174">MATEFTQESVLRFLISNGGNVRNADLLTHYKSFLREDEEREQNRELFKRYVNSVATVKQEDGVSRVVLRKKYRRLIEEIGDSSKPKIRAEKQEPATQRLRDASPKPPAVSRNNEDRQVASKTKPTLNRGKELQIPALDASQNTVKTLPVAGIINSNNNVETVSFEKTVKTSSPCTREHIVSSSDRINVACAVKPSQFNSDSKRSSGSGQSFEHSWDFKGSAESTGLEHNDVYIRDKLGLEQSREGDGCSQFHCQPQEYSLCEVRVFPPEEVLRTTKPDDSFQPSQRGLEEPAARVLPLHTSLAQTSRISGSSPCISTHVEILPTQPYLELSRSNGNLPSAENRLKDIQRHVEALNEAEKLPHRQYQRNSLPLDAPYTPSRTEFSEHHTTSLSSSHDSLHPPSSYRDPIWPFSFSREEWYSDDNLSYGSVSEERQMDHGHTSDMQHHTHEVKLLSQMHRAVRHVTPWHHSTGHLDDESSRSESPPRSTPGNRLGPLARRVSQRLRSRVSRSLGEDLDRPFPDDCISARQSRLQLLSSSLSVNYPLSTLSGASSCRNLSTSGGGSNRSLCSVGHDNSSYPHRHAQVPLEPKEHDWFFKAATGTWPDIYSLFREEPSLLDRKDFVSGFTVLHWIAKHGDHRVLNTLWYGVNKVGMNLDVDARTSCGYTPLHLASIHGHKKLIRLLVTKFKANVNLRDTSGKKPWQYLDKNGPRDLLELLRAPSRITGSTIPKSSVEQPVQKLRPISAAAHVKRHSSFAALFKHKSIPRLVPDSEAFV</sequence>
<reference evidence="8" key="1">
    <citation type="submission" date="2025-08" db="UniProtKB">
        <authorList>
            <consortium name="RefSeq"/>
        </authorList>
    </citation>
    <scope>IDENTIFICATION</scope>
</reference>
<gene>
    <name evidence="8" type="primary">sowahb</name>
</gene>
<comment type="similarity">
    <text evidence="3">Belongs to the SOWAH family.</text>
</comment>
<keyword evidence="1" id="KW-0677">Repeat</keyword>
<keyword evidence="2 4" id="KW-0040">ANK repeat</keyword>
<evidence type="ECO:0000313" key="8">
    <source>
        <dbReference type="RefSeq" id="XP_030623774.1"/>
    </source>
</evidence>
<feature type="repeat" description="ANK" evidence="4">
    <location>
        <begin position="662"/>
        <end position="695"/>
    </location>
</feature>
<name>A0A6J2UUN5_CHACN</name>
<dbReference type="PROSITE" id="PS50088">
    <property type="entry name" value="ANK_REPEAT"/>
    <property type="match status" value="1"/>
</dbReference>
<dbReference type="Pfam" id="PF25877">
    <property type="entry name" value="WHD_SOWAH"/>
    <property type="match status" value="1"/>
</dbReference>
<evidence type="ECO:0000259" key="6">
    <source>
        <dbReference type="Pfam" id="PF25877"/>
    </source>
</evidence>
<feature type="region of interest" description="Disordered" evidence="5">
    <location>
        <begin position="355"/>
        <end position="401"/>
    </location>
</feature>
<evidence type="ECO:0000256" key="2">
    <source>
        <dbReference type="ARBA" id="ARBA00023043"/>
    </source>
</evidence>
<dbReference type="SUPFAM" id="SSF48403">
    <property type="entry name" value="Ankyrin repeat"/>
    <property type="match status" value="1"/>
</dbReference>
<feature type="region of interest" description="Disordered" evidence="5">
    <location>
        <begin position="83"/>
        <end position="126"/>
    </location>
</feature>
<dbReference type="AlphaFoldDB" id="A0A6J2UUN5"/>
<dbReference type="Pfam" id="PF12796">
    <property type="entry name" value="Ank_2"/>
    <property type="match status" value="1"/>
</dbReference>
<feature type="compositionally biased region" description="Basic and acidic residues" evidence="5">
    <location>
        <begin position="83"/>
        <end position="103"/>
    </location>
</feature>
<dbReference type="SMART" id="SM00248">
    <property type="entry name" value="ANK"/>
    <property type="match status" value="2"/>
</dbReference>
<accession>A0A6J2UUN5</accession>
<dbReference type="InterPro" id="IPR036770">
    <property type="entry name" value="Ankyrin_rpt-contain_sf"/>
</dbReference>
<feature type="region of interest" description="Disordered" evidence="5">
    <location>
        <begin position="195"/>
        <end position="215"/>
    </location>
</feature>
<dbReference type="GeneID" id="115807055"/>
<protein>
    <submittedName>
        <fullName evidence="8">Ankyrin repeat domain-containing protein SOWAHB</fullName>
    </submittedName>
</protein>
<dbReference type="InterPro" id="IPR058889">
    <property type="entry name" value="WHD_SOWAHA-C"/>
</dbReference>
<dbReference type="PANTHER" id="PTHR14491">
    <property type="entry name" value="SOSONDOWAH, ISOFORM G"/>
    <property type="match status" value="1"/>
</dbReference>
<dbReference type="PANTHER" id="PTHR14491:SF3">
    <property type="entry name" value="ANKYRIN REPEAT DOMAIN-CONTAINING PROTEIN SOWAHB"/>
    <property type="match status" value="1"/>
</dbReference>
<evidence type="ECO:0000313" key="7">
    <source>
        <dbReference type="Proteomes" id="UP000504632"/>
    </source>
</evidence>
<feature type="domain" description="SOWAHA-C winged helix-turn-helix" evidence="6">
    <location>
        <begin position="4"/>
        <end position="84"/>
    </location>
</feature>
<dbReference type="Gene3D" id="1.25.40.20">
    <property type="entry name" value="Ankyrin repeat-containing domain"/>
    <property type="match status" value="1"/>
</dbReference>
<organism evidence="7 8">
    <name type="scientific">Chanos chanos</name>
    <name type="common">Milkfish</name>
    <name type="synonym">Mugil chanos</name>
    <dbReference type="NCBI Taxonomy" id="29144"/>
    <lineage>
        <taxon>Eukaryota</taxon>
        <taxon>Metazoa</taxon>
        <taxon>Chordata</taxon>
        <taxon>Craniata</taxon>
        <taxon>Vertebrata</taxon>
        <taxon>Euteleostomi</taxon>
        <taxon>Actinopterygii</taxon>
        <taxon>Neopterygii</taxon>
        <taxon>Teleostei</taxon>
        <taxon>Ostariophysi</taxon>
        <taxon>Gonorynchiformes</taxon>
        <taxon>Chanidae</taxon>
        <taxon>Chanos</taxon>
    </lineage>
</organism>
<dbReference type="PROSITE" id="PS50297">
    <property type="entry name" value="ANK_REP_REGION"/>
    <property type="match status" value="1"/>
</dbReference>
<dbReference type="OrthoDB" id="60433at2759"/>
<evidence type="ECO:0000256" key="1">
    <source>
        <dbReference type="ARBA" id="ARBA00022737"/>
    </source>
</evidence>
<keyword evidence="7" id="KW-1185">Reference proteome</keyword>
<dbReference type="InParanoid" id="A0A6J2UUN5"/>
<dbReference type="InterPro" id="IPR002110">
    <property type="entry name" value="Ankyrin_rpt"/>
</dbReference>
<evidence type="ECO:0000256" key="4">
    <source>
        <dbReference type="PROSITE-ProRule" id="PRU00023"/>
    </source>
</evidence>
<proteinExistence type="inferred from homology"/>
<dbReference type="RefSeq" id="XP_030623774.1">
    <property type="nucleotide sequence ID" value="XM_030767914.1"/>
</dbReference>